<accession>A0A9N9PNJ3</accession>
<feature type="region of interest" description="Disordered" evidence="1">
    <location>
        <begin position="58"/>
        <end position="78"/>
    </location>
</feature>
<dbReference type="AlphaFoldDB" id="A0A9N9PNJ3"/>
<organism evidence="2 3">
    <name type="scientific">Hymenoscyphus fraxineus</name>
    <dbReference type="NCBI Taxonomy" id="746836"/>
    <lineage>
        <taxon>Eukaryota</taxon>
        <taxon>Fungi</taxon>
        <taxon>Dikarya</taxon>
        <taxon>Ascomycota</taxon>
        <taxon>Pezizomycotina</taxon>
        <taxon>Leotiomycetes</taxon>
        <taxon>Helotiales</taxon>
        <taxon>Helotiaceae</taxon>
        <taxon>Hymenoscyphus</taxon>
    </lineage>
</organism>
<proteinExistence type="predicted"/>
<sequence length="133" mass="14932">MLESQPQNPTHPELPDEDIVVPSITDRQLAFAMSSLEVEESSLEQFFDFDAYYRDSAEKEGEKVQKDDAGSSQSQTVTYPEEIVVPSGTDRQLAFMMACLEVEESLTEQGFDFEGCYWDSDGVRKDDDGNGKV</sequence>
<gene>
    <name evidence="2" type="ORF">HYFRA_00010045</name>
</gene>
<evidence type="ECO:0000256" key="1">
    <source>
        <dbReference type="SAM" id="MobiDB-lite"/>
    </source>
</evidence>
<name>A0A9N9PNJ3_9HELO</name>
<dbReference type="Proteomes" id="UP000696280">
    <property type="component" value="Unassembled WGS sequence"/>
</dbReference>
<reference evidence="2" key="1">
    <citation type="submission" date="2021-07" db="EMBL/GenBank/DDBJ databases">
        <authorList>
            <person name="Durling M."/>
        </authorList>
    </citation>
    <scope>NUCLEOTIDE SEQUENCE</scope>
</reference>
<keyword evidence="3" id="KW-1185">Reference proteome</keyword>
<evidence type="ECO:0000313" key="3">
    <source>
        <dbReference type="Proteomes" id="UP000696280"/>
    </source>
</evidence>
<comment type="caution">
    <text evidence="2">The sequence shown here is derived from an EMBL/GenBank/DDBJ whole genome shotgun (WGS) entry which is preliminary data.</text>
</comment>
<protein>
    <submittedName>
        <fullName evidence="2">Uncharacterized protein</fullName>
    </submittedName>
</protein>
<dbReference type="EMBL" id="CAJVRL010000051">
    <property type="protein sequence ID" value="CAG8953586.1"/>
    <property type="molecule type" value="Genomic_DNA"/>
</dbReference>
<feature type="compositionally biased region" description="Basic and acidic residues" evidence="1">
    <location>
        <begin position="58"/>
        <end position="69"/>
    </location>
</feature>
<evidence type="ECO:0000313" key="2">
    <source>
        <dbReference type="EMBL" id="CAG8953586.1"/>
    </source>
</evidence>